<dbReference type="Proteomes" id="UP001152803">
    <property type="component" value="Unassembled WGS sequence"/>
</dbReference>
<keyword evidence="3" id="KW-1185">Reference proteome</keyword>
<accession>A0A9Q1DTP4</accession>
<evidence type="ECO:0000256" key="1">
    <source>
        <dbReference type="SAM" id="MobiDB-lite"/>
    </source>
</evidence>
<dbReference type="OrthoDB" id="8964315at2759"/>
<reference evidence="2" key="1">
    <citation type="journal article" date="2023" name="Science">
        <title>Genome structures resolve the early diversification of teleost fishes.</title>
        <authorList>
            <person name="Parey E."/>
            <person name="Louis A."/>
            <person name="Montfort J."/>
            <person name="Bouchez O."/>
            <person name="Roques C."/>
            <person name="Iampietro C."/>
            <person name="Lluch J."/>
            <person name="Castinel A."/>
            <person name="Donnadieu C."/>
            <person name="Desvignes T."/>
            <person name="Floi Bucao C."/>
            <person name="Jouanno E."/>
            <person name="Wen M."/>
            <person name="Mejri S."/>
            <person name="Dirks R."/>
            <person name="Jansen H."/>
            <person name="Henkel C."/>
            <person name="Chen W.J."/>
            <person name="Zahm M."/>
            <person name="Cabau C."/>
            <person name="Klopp C."/>
            <person name="Thompson A.W."/>
            <person name="Robinson-Rechavi M."/>
            <person name="Braasch I."/>
            <person name="Lecointre G."/>
            <person name="Bobe J."/>
            <person name="Postlethwait J.H."/>
            <person name="Berthelot C."/>
            <person name="Roest Crollius H."/>
            <person name="Guiguen Y."/>
        </authorList>
    </citation>
    <scope>NUCLEOTIDE SEQUENCE</scope>
    <source>
        <strain evidence="2">Concon-B</strain>
    </source>
</reference>
<organism evidence="2 3">
    <name type="scientific">Conger conger</name>
    <name type="common">Conger eel</name>
    <name type="synonym">Muraena conger</name>
    <dbReference type="NCBI Taxonomy" id="82655"/>
    <lineage>
        <taxon>Eukaryota</taxon>
        <taxon>Metazoa</taxon>
        <taxon>Chordata</taxon>
        <taxon>Craniata</taxon>
        <taxon>Vertebrata</taxon>
        <taxon>Euteleostomi</taxon>
        <taxon>Actinopterygii</taxon>
        <taxon>Neopterygii</taxon>
        <taxon>Teleostei</taxon>
        <taxon>Anguilliformes</taxon>
        <taxon>Congridae</taxon>
        <taxon>Conger</taxon>
    </lineage>
</organism>
<gene>
    <name evidence="2" type="ORF">COCON_G00070400</name>
</gene>
<evidence type="ECO:0000313" key="2">
    <source>
        <dbReference type="EMBL" id="KAJ8279974.1"/>
    </source>
</evidence>
<proteinExistence type="predicted"/>
<dbReference type="EMBL" id="JAFJMO010000004">
    <property type="protein sequence ID" value="KAJ8279974.1"/>
    <property type="molecule type" value="Genomic_DNA"/>
</dbReference>
<protein>
    <submittedName>
        <fullName evidence="2">Uncharacterized protein</fullName>
    </submittedName>
</protein>
<sequence>MKDCASRTVAFSNRSPGGYDLIRYYKRPSYCAGSYAPAQGRKGAVSKPTDARGKARHLQHISLRRGK</sequence>
<feature type="compositionally biased region" description="Basic residues" evidence="1">
    <location>
        <begin position="54"/>
        <end position="67"/>
    </location>
</feature>
<evidence type="ECO:0000313" key="3">
    <source>
        <dbReference type="Proteomes" id="UP001152803"/>
    </source>
</evidence>
<feature type="region of interest" description="Disordered" evidence="1">
    <location>
        <begin position="37"/>
        <end position="67"/>
    </location>
</feature>
<name>A0A9Q1DTP4_CONCO</name>
<dbReference type="AlphaFoldDB" id="A0A9Q1DTP4"/>
<comment type="caution">
    <text evidence="2">The sequence shown here is derived from an EMBL/GenBank/DDBJ whole genome shotgun (WGS) entry which is preliminary data.</text>
</comment>